<evidence type="ECO:0000256" key="5">
    <source>
        <dbReference type="SAM" id="MobiDB-lite"/>
    </source>
</evidence>
<accession>A0A9N9WUP5</accession>
<dbReference type="AlphaFoldDB" id="A0A9N9WUP5"/>
<evidence type="ECO:0000256" key="1">
    <source>
        <dbReference type="ARBA" id="ARBA00002210"/>
    </source>
</evidence>
<gene>
    <name evidence="6" type="ORF">CHIRRI_LOCUS7654</name>
</gene>
<dbReference type="PANTHER" id="PTHR21250">
    <property type="entry name" value="PRE-RRNA-PROCESSING PROTEIN TSR2 HOMOLOG"/>
    <property type="match status" value="1"/>
</dbReference>
<comment type="function">
    <text evidence="1">May be involved in 20S pre-rRNA processing.</text>
</comment>
<feature type="region of interest" description="Disordered" evidence="5">
    <location>
        <begin position="130"/>
        <end position="188"/>
    </location>
</feature>
<reference evidence="6" key="2">
    <citation type="submission" date="2022-10" db="EMBL/GenBank/DDBJ databases">
        <authorList>
            <consortium name="ENA_rothamsted_submissions"/>
            <consortium name="culmorum"/>
            <person name="King R."/>
        </authorList>
    </citation>
    <scope>NUCLEOTIDE SEQUENCE</scope>
</reference>
<reference evidence="6" key="1">
    <citation type="submission" date="2022-01" db="EMBL/GenBank/DDBJ databases">
        <authorList>
            <person name="King R."/>
        </authorList>
    </citation>
    <scope>NUCLEOTIDE SEQUENCE</scope>
</reference>
<name>A0A9N9WUP5_9DIPT</name>
<evidence type="ECO:0000256" key="2">
    <source>
        <dbReference type="ARBA" id="ARBA00006524"/>
    </source>
</evidence>
<dbReference type="InterPro" id="IPR019398">
    <property type="entry name" value="Pre-rRNA_process_TSR2"/>
</dbReference>
<keyword evidence="4" id="KW-0698">rRNA processing</keyword>
<organism evidence="6 7">
    <name type="scientific">Chironomus riparius</name>
    <dbReference type="NCBI Taxonomy" id="315576"/>
    <lineage>
        <taxon>Eukaryota</taxon>
        <taxon>Metazoa</taxon>
        <taxon>Ecdysozoa</taxon>
        <taxon>Arthropoda</taxon>
        <taxon>Hexapoda</taxon>
        <taxon>Insecta</taxon>
        <taxon>Pterygota</taxon>
        <taxon>Neoptera</taxon>
        <taxon>Endopterygota</taxon>
        <taxon>Diptera</taxon>
        <taxon>Nematocera</taxon>
        <taxon>Chironomoidea</taxon>
        <taxon>Chironomidae</taxon>
        <taxon>Chironominae</taxon>
        <taxon>Chironomus</taxon>
    </lineage>
</organism>
<evidence type="ECO:0000256" key="3">
    <source>
        <dbReference type="ARBA" id="ARBA00017551"/>
    </source>
</evidence>
<keyword evidence="7" id="KW-1185">Reference proteome</keyword>
<dbReference type="Pfam" id="PF10273">
    <property type="entry name" value="WGG"/>
    <property type="match status" value="1"/>
</dbReference>
<evidence type="ECO:0000256" key="4">
    <source>
        <dbReference type="ARBA" id="ARBA00022552"/>
    </source>
</evidence>
<proteinExistence type="inferred from homology"/>
<comment type="similarity">
    <text evidence="2">Belongs to the TSR2 family.</text>
</comment>
<dbReference type="GO" id="GO:0006364">
    <property type="term" value="P:rRNA processing"/>
    <property type="evidence" value="ECO:0007669"/>
    <property type="project" value="UniProtKB-KW"/>
</dbReference>
<dbReference type="EMBL" id="OU895878">
    <property type="protein sequence ID" value="CAG9804775.1"/>
    <property type="molecule type" value="Genomic_DNA"/>
</dbReference>
<sequence>MATELRRNQFKEIVECIFNRWSALKLAVEHGMAKNGLQTALDFVDYVTDSCVLTNSKVSEEDLMDLLEDILDQEFDTVCQDQSTKEISNILLRYLELLNSGQLELIKSELTALSPCNNWIVKGNKINIIKDPEDDSSSGSDDEDMESDSTNNKDSNGPSTSGSTSTMQVEEEDVDPGWTIVKKGKRKN</sequence>
<feature type="compositionally biased region" description="Acidic residues" evidence="5">
    <location>
        <begin position="132"/>
        <end position="147"/>
    </location>
</feature>
<protein>
    <recommendedName>
        <fullName evidence="3">Pre-rRNA-processing protein TSR2 homolog</fullName>
    </recommendedName>
</protein>
<evidence type="ECO:0000313" key="6">
    <source>
        <dbReference type="EMBL" id="CAG9804775.1"/>
    </source>
</evidence>
<dbReference type="Proteomes" id="UP001153620">
    <property type="component" value="Chromosome 2"/>
</dbReference>
<evidence type="ECO:0000313" key="7">
    <source>
        <dbReference type="Proteomes" id="UP001153620"/>
    </source>
</evidence>
<dbReference type="OrthoDB" id="263560at2759"/>